<dbReference type="Proteomes" id="UP000325313">
    <property type="component" value="Unassembled WGS sequence"/>
</dbReference>
<evidence type="ECO:0000313" key="2">
    <source>
        <dbReference type="Proteomes" id="UP000325313"/>
    </source>
</evidence>
<proteinExistence type="predicted"/>
<gene>
    <name evidence="1" type="ORF">PGTUg99_019652</name>
</gene>
<protein>
    <submittedName>
        <fullName evidence="1">Uncharacterized protein</fullName>
    </submittedName>
</protein>
<organism evidence="1 2">
    <name type="scientific">Puccinia graminis f. sp. tritici</name>
    <dbReference type="NCBI Taxonomy" id="56615"/>
    <lineage>
        <taxon>Eukaryota</taxon>
        <taxon>Fungi</taxon>
        <taxon>Dikarya</taxon>
        <taxon>Basidiomycota</taxon>
        <taxon>Pucciniomycotina</taxon>
        <taxon>Pucciniomycetes</taxon>
        <taxon>Pucciniales</taxon>
        <taxon>Pucciniaceae</taxon>
        <taxon>Puccinia</taxon>
    </lineage>
</organism>
<sequence>MLLIDGIKRCSIISCVVIIMTVLSSVQPSELRKSSLARRHRGREPTQKCEIQFNLHTAYDGTVCKNDNGVYSCDASDCRGEGNPRDHFVFTSCRAMKEGGILTGDFKKVYPYTYFVTTTDIQVVDGQDINFSCPKLFNPQRVCESLHFECHMKARQHETYKDNFTPTISL</sequence>
<reference evidence="1 2" key="1">
    <citation type="submission" date="2019-05" db="EMBL/GenBank/DDBJ databases">
        <title>Emergence of the Ug99 lineage of the wheat stem rust pathogen through somatic hybridization.</title>
        <authorList>
            <person name="Li F."/>
            <person name="Upadhyaya N.M."/>
            <person name="Sperschneider J."/>
            <person name="Matny O."/>
            <person name="Nguyen-Phuc H."/>
            <person name="Mago R."/>
            <person name="Raley C."/>
            <person name="Miller M.E."/>
            <person name="Silverstein K.A.T."/>
            <person name="Henningsen E."/>
            <person name="Hirsch C.D."/>
            <person name="Visser B."/>
            <person name="Pretorius Z.A."/>
            <person name="Steffenson B.J."/>
            <person name="Schwessinger B."/>
            <person name="Dodds P.N."/>
            <person name="Figueroa M."/>
        </authorList>
    </citation>
    <scope>NUCLEOTIDE SEQUENCE [LARGE SCALE GENOMIC DNA]</scope>
    <source>
        <strain evidence="1 2">Ug99</strain>
    </source>
</reference>
<accession>A0A5B0LJ77</accession>
<evidence type="ECO:0000313" key="1">
    <source>
        <dbReference type="EMBL" id="KAA1064365.1"/>
    </source>
</evidence>
<comment type="caution">
    <text evidence="1">The sequence shown here is derived from an EMBL/GenBank/DDBJ whole genome shotgun (WGS) entry which is preliminary data.</text>
</comment>
<dbReference type="EMBL" id="VDEP01000513">
    <property type="protein sequence ID" value="KAA1064365.1"/>
    <property type="molecule type" value="Genomic_DNA"/>
</dbReference>
<dbReference type="AlphaFoldDB" id="A0A5B0LJ77"/>
<name>A0A5B0LJ77_PUCGR</name>